<gene>
    <name evidence="1" type="ORF">LCGC14_2269300</name>
</gene>
<organism evidence="1">
    <name type="scientific">marine sediment metagenome</name>
    <dbReference type="NCBI Taxonomy" id="412755"/>
    <lineage>
        <taxon>unclassified sequences</taxon>
        <taxon>metagenomes</taxon>
        <taxon>ecological metagenomes</taxon>
    </lineage>
</organism>
<sequence>MFYSNTRGLLQRSRLAAVAELADAHGLGPCGATCGGSTPSCGTEKQAVDSKFWTIEFLGKPRKTTAYEPLVNCLSVFFQLNALFFAAFSQRPFAVF</sequence>
<name>A0A0F9F9U4_9ZZZZ</name>
<comment type="caution">
    <text evidence="1">The sequence shown here is derived from an EMBL/GenBank/DDBJ whole genome shotgun (WGS) entry which is preliminary data.</text>
</comment>
<accession>A0A0F9F9U4</accession>
<protein>
    <submittedName>
        <fullName evidence="1">Uncharacterized protein</fullName>
    </submittedName>
</protein>
<proteinExistence type="predicted"/>
<reference evidence="1" key="1">
    <citation type="journal article" date="2015" name="Nature">
        <title>Complex archaea that bridge the gap between prokaryotes and eukaryotes.</title>
        <authorList>
            <person name="Spang A."/>
            <person name="Saw J.H."/>
            <person name="Jorgensen S.L."/>
            <person name="Zaremba-Niedzwiedzka K."/>
            <person name="Martijn J."/>
            <person name="Lind A.E."/>
            <person name="van Eijk R."/>
            <person name="Schleper C."/>
            <person name="Guy L."/>
            <person name="Ettema T.J."/>
        </authorList>
    </citation>
    <scope>NUCLEOTIDE SEQUENCE</scope>
</reference>
<dbReference type="AlphaFoldDB" id="A0A0F9F9U4"/>
<evidence type="ECO:0000313" key="1">
    <source>
        <dbReference type="EMBL" id="KKL54050.1"/>
    </source>
</evidence>
<dbReference type="EMBL" id="LAZR01031337">
    <property type="protein sequence ID" value="KKL54050.1"/>
    <property type="molecule type" value="Genomic_DNA"/>
</dbReference>